<organism evidence="1 2">
    <name type="scientific">Mucilaginibacter dorajii</name>
    <dbReference type="NCBI Taxonomy" id="692994"/>
    <lineage>
        <taxon>Bacteria</taxon>
        <taxon>Pseudomonadati</taxon>
        <taxon>Bacteroidota</taxon>
        <taxon>Sphingobacteriia</taxon>
        <taxon>Sphingobacteriales</taxon>
        <taxon>Sphingobacteriaceae</taxon>
        <taxon>Mucilaginibacter</taxon>
    </lineage>
</organism>
<reference evidence="2" key="1">
    <citation type="journal article" date="2019" name="Int. J. Syst. Evol. Microbiol.">
        <title>The Global Catalogue of Microorganisms (GCM) 10K type strain sequencing project: providing services to taxonomists for standard genome sequencing and annotation.</title>
        <authorList>
            <consortium name="The Broad Institute Genomics Platform"/>
            <consortium name="The Broad Institute Genome Sequencing Center for Infectious Disease"/>
            <person name="Wu L."/>
            <person name="Ma J."/>
        </authorList>
    </citation>
    <scope>NUCLEOTIDE SEQUENCE [LARGE SCALE GENOMIC DNA]</scope>
    <source>
        <strain evidence="2">JCM 16601</strain>
    </source>
</reference>
<accession>A0ABP7PVI1</accession>
<evidence type="ECO:0000313" key="2">
    <source>
        <dbReference type="Proteomes" id="UP001500742"/>
    </source>
</evidence>
<keyword evidence="2" id="KW-1185">Reference proteome</keyword>
<gene>
    <name evidence="1" type="ORF">GCM10022210_21340</name>
</gene>
<proteinExistence type="predicted"/>
<name>A0ABP7PVI1_9SPHI</name>
<protein>
    <submittedName>
        <fullName evidence="1">Uncharacterized protein</fullName>
    </submittedName>
</protein>
<dbReference type="EMBL" id="BAAAZC010000015">
    <property type="protein sequence ID" value="GAA3971633.1"/>
    <property type="molecule type" value="Genomic_DNA"/>
</dbReference>
<dbReference type="Proteomes" id="UP001500742">
    <property type="component" value="Unassembled WGS sequence"/>
</dbReference>
<sequence length="59" mass="6893">MILILKDGATTKEIEAIEKKLFPETVNIGFDAKKYNGRIRMKEDPIITQGKLRTEWERD</sequence>
<dbReference type="RefSeq" id="WP_259091634.1">
    <property type="nucleotide sequence ID" value="NZ_BAAAZC010000015.1"/>
</dbReference>
<comment type="caution">
    <text evidence="1">The sequence shown here is derived from an EMBL/GenBank/DDBJ whole genome shotgun (WGS) entry which is preliminary data.</text>
</comment>
<evidence type="ECO:0000313" key="1">
    <source>
        <dbReference type="EMBL" id="GAA3971633.1"/>
    </source>
</evidence>